<dbReference type="AlphaFoldDB" id="B5VY60"/>
<evidence type="ECO:0000313" key="1">
    <source>
        <dbReference type="EMBL" id="EDZ95762.1"/>
    </source>
</evidence>
<sequence length="236" mass="26484">MVMWAILSGIEGNLVAYQEVVKDIIKRRVEIEQFYILGDLVGPNPNSELLVEMVRNAAESGEIEPQVCLGWWEEQCFNLYGFGTNVQGDELLKKYGGDTVKLLWKSVSRKTVEWLREQNFGFLELDCLLIHGSSVGASDELTVDTPAWKMLDRLQRVGANQLFCGRSGQVFEYELAAGSLASTVLTLDEQQPSQTVELKNKKVIGVGAVGRHWGTATYTLYNPYSNQVTFCKVDYD</sequence>
<evidence type="ECO:0000313" key="2">
    <source>
        <dbReference type="Proteomes" id="UP000004061"/>
    </source>
</evidence>
<protein>
    <recommendedName>
        <fullName evidence="3">Metallophosphatase</fullName>
    </recommendedName>
</protein>
<dbReference type="Proteomes" id="UP000004061">
    <property type="component" value="Unassembled WGS sequence"/>
</dbReference>
<proteinExistence type="predicted"/>
<accession>B5VY60</accession>
<organism evidence="1 2">
    <name type="scientific">Limnospira maxima CS-328</name>
    <dbReference type="NCBI Taxonomy" id="513049"/>
    <lineage>
        <taxon>Bacteria</taxon>
        <taxon>Bacillati</taxon>
        <taxon>Cyanobacteriota</taxon>
        <taxon>Cyanophyceae</taxon>
        <taxon>Oscillatoriophycideae</taxon>
        <taxon>Oscillatoriales</taxon>
        <taxon>Sirenicapillariaceae</taxon>
        <taxon>Limnospira</taxon>
    </lineage>
</organism>
<comment type="caution">
    <text evidence="1">The sequence shown here is derived from an EMBL/GenBank/DDBJ whole genome shotgun (WGS) entry which is preliminary data.</text>
</comment>
<name>B5VY60_LIMMA</name>
<reference evidence="1 2" key="1">
    <citation type="journal article" date="2011" name="Appl. Environ. Microbiol.">
        <title>Contribution of a Sodium Ion Gradient to Energy Conservation during Fermentation in the Cyanobacterium Arthrospira (Spirulina) maxima CS-328.</title>
        <authorList>
            <person name="Carrieri D."/>
            <person name="Ananyev G."/>
            <person name="Lenz O."/>
            <person name="Bryant D.A."/>
            <person name="Dismukes G.C."/>
        </authorList>
    </citation>
    <scope>NUCLEOTIDE SEQUENCE [LARGE SCALE GENOMIC DNA]</scope>
    <source>
        <strain evidence="1 2">CS-328</strain>
    </source>
</reference>
<keyword evidence="2" id="KW-1185">Reference proteome</keyword>
<dbReference type="SUPFAM" id="SSF56300">
    <property type="entry name" value="Metallo-dependent phosphatases"/>
    <property type="match status" value="1"/>
</dbReference>
<dbReference type="InterPro" id="IPR029052">
    <property type="entry name" value="Metallo-depent_PP-like"/>
</dbReference>
<dbReference type="Gene3D" id="3.60.21.10">
    <property type="match status" value="1"/>
</dbReference>
<evidence type="ECO:0008006" key="3">
    <source>
        <dbReference type="Google" id="ProtNLM"/>
    </source>
</evidence>
<gene>
    <name evidence="1" type="ORF">AmaxDRAFT_1452</name>
</gene>
<dbReference type="EMBL" id="ABYK01000008">
    <property type="protein sequence ID" value="EDZ95762.1"/>
    <property type="molecule type" value="Genomic_DNA"/>
</dbReference>